<protein>
    <recommendedName>
        <fullName evidence="3">Roadblock/LAMTOR2 domain-containing protein</fullName>
    </recommendedName>
</protein>
<dbReference type="SUPFAM" id="SSF103196">
    <property type="entry name" value="Roadblock/LC7 domain"/>
    <property type="match status" value="1"/>
</dbReference>
<dbReference type="Proteomes" id="UP000886687">
    <property type="component" value="Unassembled WGS sequence"/>
</dbReference>
<dbReference type="AlphaFoldDB" id="A0A9E4K467"/>
<evidence type="ECO:0000313" key="2">
    <source>
        <dbReference type="Proteomes" id="UP000886687"/>
    </source>
</evidence>
<comment type="caution">
    <text evidence="1">The sequence shown here is derived from an EMBL/GenBank/DDBJ whole genome shotgun (WGS) entry which is preliminary data.</text>
</comment>
<sequence>MNFNLKAGIYLEPTPAGAYYAVSSIHDEPARRVLIGVMSEKNLPSSDISRISHWSGESESDAMSLIKRLQDMSLLSGNKTQLTVPNGSLEEVLPNLLAKVSIEGKALLADDQGFYLSTSNFPHEAAEALSAVSADLGSLYDRHRLLLKNNLSLDVQAWALADAAGNSQLGFWPIYIGKQRFVLIIQGRPTLNQPSFRDLIWVLLLRYSETFDIRGDSSNG</sequence>
<name>A0A9E4K467_9GAMM</name>
<dbReference type="EMBL" id="JAEPDI010000002">
    <property type="protein sequence ID" value="MCG7938381.1"/>
    <property type="molecule type" value="Genomic_DNA"/>
</dbReference>
<reference evidence="1" key="1">
    <citation type="journal article" date="2021" name="Proc. Natl. Acad. Sci. U.S.A.">
        <title>Global biogeography of chemosynthetic symbionts reveals both localized and globally distributed symbiont groups. .</title>
        <authorList>
            <person name="Osvatic J.T."/>
            <person name="Wilkins L.G.E."/>
            <person name="Leibrecht L."/>
            <person name="Leray M."/>
            <person name="Zauner S."/>
            <person name="Polzin J."/>
            <person name="Camacho Y."/>
            <person name="Gros O."/>
            <person name="van Gils J.A."/>
            <person name="Eisen J.A."/>
            <person name="Petersen J.M."/>
            <person name="Yuen B."/>
        </authorList>
    </citation>
    <scope>NUCLEOTIDE SEQUENCE</scope>
    <source>
        <strain evidence="1">MAGL173</strain>
    </source>
</reference>
<organism evidence="1 2">
    <name type="scientific">Candidatus Thiodiazotropha lotti</name>
    <dbReference type="NCBI Taxonomy" id="2792787"/>
    <lineage>
        <taxon>Bacteria</taxon>
        <taxon>Pseudomonadati</taxon>
        <taxon>Pseudomonadota</taxon>
        <taxon>Gammaproteobacteria</taxon>
        <taxon>Chromatiales</taxon>
        <taxon>Sedimenticolaceae</taxon>
        <taxon>Candidatus Thiodiazotropha</taxon>
    </lineage>
</organism>
<evidence type="ECO:0008006" key="3">
    <source>
        <dbReference type="Google" id="ProtNLM"/>
    </source>
</evidence>
<accession>A0A9E4K467</accession>
<gene>
    <name evidence="1" type="ORF">JAZ04_05915</name>
</gene>
<proteinExistence type="predicted"/>
<evidence type="ECO:0000313" key="1">
    <source>
        <dbReference type="EMBL" id="MCG7938381.1"/>
    </source>
</evidence>